<organism evidence="1 2">
    <name type="scientific">Pleurodeles waltl</name>
    <name type="common">Iberian ribbed newt</name>
    <dbReference type="NCBI Taxonomy" id="8319"/>
    <lineage>
        <taxon>Eukaryota</taxon>
        <taxon>Metazoa</taxon>
        <taxon>Chordata</taxon>
        <taxon>Craniata</taxon>
        <taxon>Vertebrata</taxon>
        <taxon>Euteleostomi</taxon>
        <taxon>Amphibia</taxon>
        <taxon>Batrachia</taxon>
        <taxon>Caudata</taxon>
        <taxon>Salamandroidea</taxon>
        <taxon>Salamandridae</taxon>
        <taxon>Pleurodelinae</taxon>
        <taxon>Pleurodeles</taxon>
    </lineage>
</organism>
<comment type="caution">
    <text evidence="1">The sequence shown here is derived from an EMBL/GenBank/DDBJ whole genome shotgun (WGS) entry which is preliminary data.</text>
</comment>
<gene>
    <name evidence="1" type="ORF">NDU88_012100</name>
</gene>
<dbReference type="EMBL" id="JANPWB010000010">
    <property type="protein sequence ID" value="KAJ1145816.1"/>
    <property type="molecule type" value="Genomic_DNA"/>
</dbReference>
<reference evidence="1" key="1">
    <citation type="journal article" date="2022" name="bioRxiv">
        <title>Sequencing and chromosome-scale assembly of the giantPleurodeles waltlgenome.</title>
        <authorList>
            <person name="Brown T."/>
            <person name="Elewa A."/>
            <person name="Iarovenko S."/>
            <person name="Subramanian E."/>
            <person name="Araus A.J."/>
            <person name="Petzold A."/>
            <person name="Susuki M."/>
            <person name="Suzuki K.-i.T."/>
            <person name="Hayashi T."/>
            <person name="Toyoda A."/>
            <person name="Oliveira C."/>
            <person name="Osipova E."/>
            <person name="Leigh N.D."/>
            <person name="Simon A."/>
            <person name="Yun M.H."/>
        </authorList>
    </citation>
    <scope>NUCLEOTIDE SEQUENCE</scope>
    <source>
        <strain evidence="1">20211129_DDA</strain>
        <tissue evidence="1">Liver</tissue>
    </source>
</reference>
<accession>A0AAV7QZQ0</accession>
<protein>
    <submittedName>
        <fullName evidence="1">Uncharacterized protein</fullName>
    </submittedName>
</protein>
<name>A0AAV7QZQ0_PLEWA</name>
<dbReference type="Proteomes" id="UP001066276">
    <property type="component" value="Chromosome 6"/>
</dbReference>
<dbReference type="AlphaFoldDB" id="A0AAV7QZQ0"/>
<sequence>MALENVSIEKGDLRSEFGAAVKVTSTDVTCHLVEETSFCLDPNIPLQKYSERSGIMTALDVFQCSCPCLFGSIIHVLEQSI</sequence>
<proteinExistence type="predicted"/>
<evidence type="ECO:0000313" key="2">
    <source>
        <dbReference type="Proteomes" id="UP001066276"/>
    </source>
</evidence>
<evidence type="ECO:0000313" key="1">
    <source>
        <dbReference type="EMBL" id="KAJ1145816.1"/>
    </source>
</evidence>
<keyword evidence="2" id="KW-1185">Reference proteome</keyword>